<dbReference type="RefSeq" id="WP_091974272.1">
    <property type="nucleotide sequence ID" value="NZ_FOPM01000023.1"/>
</dbReference>
<protein>
    <submittedName>
        <fullName evidence="2">Uncharacterized protein</fullName>
    </submittedName>
</protein>
<keyword evidence="1" id="KW-0812">Transmembrane</keyword>
<accession>A0A1I2WHC0</accession>
<dbReference type="InterPro" id="IPR046093">
    <property type="entry name" value="DUF6111"/>
</dbReference>
<keyword evidence="3" id="KW-1185">Reference proteome</keyword>
<dbReference type="OrthoDB" id="7366326at2"/>
<reference evidence="3" key="1">
    <citation type="submission" date="2016-10" db="EMBL/GenBank/DDBJ databases">
        <authorList>
            <person name="Varghese N."/>
            <person name="Submissions S."/>
        </authorList>
    </citation>
    <scope>NUCLEOTIDE SEQUENCE [LARGE SCALE GENOMIC DNA]</scope>
    <source>
        <strain evidence="3">Gh-105</strain>
    </source>
</reference>
<evidence type="ECO:0000256" key="1">
    <source>
        <dbReference type="SAM" id="Phobius"/>
    </source>
</evidence>
<dbReference type="EMBL" id="FOPM01000023">
    <property type="protein sequence ID" value="SFH00752.1"/>
    <property type="molecule type" value="Genomic_DNA"/>
</dbReference>
<name>A0A1I2WHC0_9HYPH</name>
<dbReference type="Pfam" id="PF19606">
    <property type="entry name" value="DUF6111"/>
    <property type="match status" value="1"/>
</dbReference>
<dbReference type="AlphaFoldDB" id="A0A1I2WHC0"/>
<dbReference type="Proteomes" id="UP000199229">
    <property type="component" value="Unassembled WGS sequence"/>
</dbReference>
<dbReference type="STRING" id="582675.SAMN05192565_12333"/>
<feature type="transmembrane region" description="Helical" evidence="1">
    <location>
        <begin position="42"/>
        <end position="61"/>
    </location>
</feature>
<keyword evidence="1" id="KW-0472">Membrane</keyword>
<evidence type="ECO:0000313" key="2">
    <source>
        <dbReference type="EMBL" id="SFH00752.1"/>
    </source>
</evidence>
<keyword evidence="1" id="KW-1133">Transmembrane helix</keyword>
<organism evidence="2 3">
    <name type="scientific">Methylobacterium gossipiicola</name>
    <dbReference type="NCBI Taxonomy" id="582675"/>
    <lineage>
        <taxon>Bacteria</taxon>
        <taxon>Pseudomonadati</taxon>
        <taxon>Pseudomonadota</taxon>
        <taxon>Alphaproteobacteria</taxon>
        <taxon>Hyphomicrobiales</taxon>
        <taxon>Methylobacteriaceae</taxon>
        <taxon>Methylobacterium</taxon>
    </lineage>
</organism>
<sequence>MIRRLVEEVALFLLPFLLFAGYLALSGRHPHDKAHWEGKVFRLTLTGLVLAILALVATGLFGERHRGGYVPPHMENGVVVPGQFR</sequence>
<gene>
    <name evidence="2" type="ORF">SAMN05192565_12333</name>
</gene>
<proteinExistence type="predicted"/>
<evidence type="ECO:0000313" key="3">
    <source>
        <dbReference type="Proteomes" id="UP000199229"/>
    </source>
</evidence>